<proteinExistence type="predicted"/>
<comment type="caution">
    <text evidence="1">The sequence shown here is derived from an EMBL/GenBank/DDBJ whole genome shotgun (WGS) entry which is preliminary data.</text>
</comment>
<evidence type="ECO:0000313" key="2">
    <source>
        <dbReference type="Proteomes" id="UP001054945"/>
    </source>
</evidence>
<sequence length="135" mass="14961">MTDACETLNNAPHPIFTAFPPSPKAPSLRNRSSAFQRFESANSAPFYQGRLFGGKRRRASFSRSSCQILIHAHHFPMASHHPPISGCRAQADGINWPQMQLREAADFISEGLRPGERVEMGALSCARDGRKKGRL</sequence>
<keyword evidence="2" id="KW-1185">Reference proteome</keyword>
<reference evidence="1 2" key="1">
    <citation type="submission" date="2021-06" db="EMBL/GenBank/DDBJ databases">
        <title>Caerostris extrusa draft genome.</title>
        <authorList>
            <person name="Kono N."/>
            <person name="Arakawa K."/>
        </authorList>
    </citation>
    <scope>NUCLEOTIDE SEQUENCE [LARGE SCALE GENOMIC DNA]</scope>
</reference>
<dbReference type="Proteomes" id="UP001054945">
    <property type="component" value="Unassembled WGS sequence"/>
</dbReference>
<evidence type="ECO:0000313" key="1">
    <source>
        <dbReference type="EMBL" id="GIY95546.1"/>
    </source>
</evidence>
<accession>A0AAV4XKN7</accession>
<dbReference type="EMBL" id="BPLR01000540">
    <property type="protein sequence ID" value="GIY95546.1"/>
    <property type="molecule type" value="Genomic_DNA"/>
</dbReference>
<dbReference type="AlphaFoldDB" id="A0AAV4XKN7"/>
<name>A0AAV4XKN7_CAEEX</name>
<protein>
    <submittedName>
        <fullName evidence="1">Uncharacterized protein</fullName>
    </submittedName>
</protein>
<organism evidence="1 2">
    <name type="scientific">Caerostris extrusa</name>
    <name type="common">Bark spider</name>
    <name type="synonym">Caerostris bankana</name>
    <dbReference type="NCBI Taxonomy" id="172846"/>
    <lineage>
        <taxon>Eukaryota</taxon>
        <taxon>Metazoa</taxon>
        <taxon>Ecdysozoa</taxon>
        <taxon>Arthropoda</taxon>
        <taxon>Chelicerata</taxon>
        <taxon>Arachnida</taxon>
        <taxon>Araneae</taxon>
        <taxon>Araneomorphae</taxon>
        <taxon>Entelegynae</taxon>
        <taxon>Araneoidea</taxon>
        <taxon>Araneidae</taxon>
        <taxon>Caerostris</taxon>
    </lineage>
</organism>
<gene>
    <name evidence="1" type="ORF">CEXT_204921</name>
</gene>